<keyword evidence="3" id="KW-1185">Reference proteome</keyword>
<evidence type="ECO:0000256" key="1">
    <source>
        <dbReference type="SAM" id="Phobius"/>
    </source>
</evidence>
<feature type="transmembrane region" description="Helical" evidence="1">
    <location>
        <begin position="81"/>
        <end position="106"/>
    </location>
</feature>
<keyword evidence="1" id="KW-0472">Membrane</keyword>
<keyword evidence="1" id="KW-1133">Transmembrane helix</keyword>
<reference evidence="2 3" key="1">
    <citation type="submission" date="2022-12" db="EMBL/GenBank/DDBJ databases">
        <title>Chromosome-level genome of Tegillarca granosa.</title>
        <authorList>
            <person name="Kim J."/>
        </authorList>
    </citation>
    <scope>NUCLEOTIDE SEQUENCE [LARGE SCALE GENOMIC DNA]</scope>
    <source>
        <strain evidence="2">Teg-2019</strain>
        <tissue evidence="2">Adductor muscle</tissue>
    </source>
</reference>
<feature type="transmembrane region" description="Helical" evidence="1">
    <location>
        <begin position="118"/>
        <end position="142"/>
    </location>
</feature>
<gene>
    <name evidence="2" type="ORF">KUTeg_011250</name>
</gene>
<organism evidence="2 3">
    <name type="scientific">Tegillarca granosa</name>
    <name type="common">Malaysian cockle</name>
    <name type="synonym">Anadara granosa</name>
    <dbReference type="NCBI Taxonomy" id="220873"/>
    <lineage>
        <taxon>Eukaryota</taxon>
        <taxon>Metazoa</taxon>
        <taxon>Spiralia</taxon>
        <taxon>Lophotrochozoa</taxon>
        <taxon>Mollusca</taxon>
        <taxon>Bivalvia</taxon>
        <taxon>Autobranchia</taxon>
        <taxon>Pteriomorphia</taxon>
        <taxon>Arcoida</taxon>
        <taxon>Arcoidea</taxon>
        <taxon>Arcidae</taxon>
        <taxon>Tegillarca</taxon>
    </lineage>
</organism>
<keyword evidence="1" id="KW-0812">Transmembrane</keyword>
<evidence type="ECO:0008006" key="4">
    <source>
        <dbReference type="Google" id="ProtNLM"/>
    </source>
</evidence>
<proteinExistence type="predicted"/>
<name>A0ABQ9F4R1_TEGGR</name>
<protein>
    <recommendedName>
        <fullName evidence="4">Transmembrane protein</fullName>
    </recommendedName>
</protein>
<comment type="caution">
    <text evidence="2">The sequence shown here is derived from an EMBL/GenBank/DDBJ whole genome shotgun (WGS) entry which is preliminary data.</text>
</comment>
<accession>A0ABQ9F4R1</accession>
<dbReference type="EMBL" id="JARBDR010000543">
    <property type="protein sequence ID" value="KAJ8311200.1"/>
    <property type="molecule type" value="Genomic_DNA"/>
</dbReference>
<evidence type="ECO:0000313" key="2">
    <source>
        <dbReference type="EMBL" id="KAJ8311200.1"/>
    </source>
</evidence>
<dbReference type="Proteomes" id="UP001217089">
    <property type="component" value="Unassembled WGS sequence"/>
</dbReference>
<evidence type="ECO:0000313" key="3">
    <source>
        <dbReference type="Proteomes" id="UP001217089"/>
    </source>
</evidence>
<sequence length="164" mass="19114">MVHLSPADKTAKPNINLIMTRRRRKKKKKTEVLGLGGLCKLSLKHLWNAIYAKPLNMLNSKTAVKSNFFIPKSYFNMETSIFFTLNACFFLFEFPRLISFFLSLFPLKCVLLLQVGKLQYFCTLIHVSFCFDFPLLIFPFFFNCFHDNTVIVLPVKHQQNSGYI</sequence>